<name>A0A210Q3E4_MIZYE</name>
<evidence type="ECO:0000256" key="6">
    <source>
        <dbReference type="ARBA" id="ARBA00023242"/>
    </source>
</evidence>
<dbReference type="Gene3D" id="3.30.160.60">
    <property type="entry name" value="Classic Zinc Finger"/>
    <property type="match status" value="3"/>
</dbReference>
<dbReference type="InterPro" id="IPR013087">
    <property type="entry name" value="Znf_C2H2_type"/>
</dbReference>
<feature type="domain" description="C2H2-type" evidence="8">
    <location>
        <begin position="84"/>
        <end position="111"/>
    </location>
</feature>
<evidence type="ECO:0000313" key="9">
    <source>
        <dbReference type="EMBL" id="OWF43278.1"/>
    </source>
</evidence>
<dbReference type="EMBL" id="NEDP02005138">
    <property type="protein sequence ID" value="OWF43278.1"/>
    <property type="molecule type" value="Genomic_DNA"/>
</dbReference>
<dbReference type="PROSITE" id="PS00028">
    <property type="entry name" value="ZINC_FINGER_C2H2_1"/>
    <property type="match status" value="3"/>
</dbReference>
<feature type="domain" description="C2H2-type" evidence="8">
    <location>
        <begin position="23"/>
        <end position="46"/>
    </location>
</feature>
<dbReference type="PROSITE" id="PS50157">
    <property type="entry name" value="ZINC_FINGER_C2H2_2"/>
    <property type="match status" value="3"/>
</dbReference>
<dbReference type="PANTHER" id="PTHR24388:SF54">
    <property type="entry name" value="PROTEIN ESCARGOT"/>
    <property type="match status" value="1"/>
</dbReference>
<dbReference type="OrthoDB" id="5982522at2759"/>
<organism evidence="9 10">
    <name type="scientific">Mizuhopecten yessoensis</name>
    <name type="common">Japanese scallop</name>
    <name type="synonym">Patinopecten yessoensis</name>
    <dbReference type="NCBI Taxonomy" id="6573"/>
    <lineage>
        <taxon>Eukaryota</taxon>
        <taxon>Metazoa</taxon>
        <taxon>Spiralia</taxon>
        <taxon>Lophotrochozoa</taxon>
        <taxon>Mollusca</taxon>
        <taxon>Bivalvia</taxon>
        <taxon>Autobranchia</taxon>
        <taxon>Pteriomorphia</taxon>
        <taxon>Pectinida</taxon>
        <taxon>Pectinoidea</taxon>
        <taxon>Pectinidae</taxon>
        <taxon>Mizuhopecten</taxon>
    </lineage>
</organism>
<dbReference type="PANTHER" id="PTHR24388">
    <property type="entry name" value="ZINC FINGER PROTEIN"/>
    <property type="match status" value="1"/>
</dbReference>
<keyword evidence="2" id="KW-0479">Metal-binding</keyword>
<dbReference type="AlphaFoldDB" id="A0A210Q3E4"/>
<dbReference type="InterPro" id="IPR036236">
    <property type="entry name" value="Znf_C2H2_sf"/>
</dbReference>
<dbReference type="SUPFAM" id="SSF57667">
    <property type="entry name" value="beta-beta-alpha zinc fingers"/>
    <property type="match status" value="2"/>
</dbReference>
<evidence type="ECO:0000259" key="8">
    <source>
        <dbReference type="PROSITE" id="PS50157"/>
    </source>
</evidence>
<feature type="domain" description="C2H2-type" evidence="8">
    <location>
        <begin position="112"/>
        <end position="130"/>
    </location>
</feature>
<keyword evidence="10" id="KW-1185">Reference proteome</keyword>
<dbReference type="SMART" id="SM00355">
    <property type="entry name" value="ZnF_C2H2"/>
    <property type="match status" value="4"/>
</dbReference>
<evidence type="ECO:0000256" key="4">
    <source>
        <dbReference type="ARBA" id="ARBA00022771"/>
    </source>
</evidence>
<evidence type="ECO:0000256" key="1">
    <source>
        <dbReference type="ARBA" id="ARBA00004123"/>
    </source>
</evidence>
<evidence type="ECO:0000256" key="5">
    <source>
        <dbReference type="ARBA" id="ARBA00022833"/>
    </source>
</evidence>
<evidence type="ECO:0000256" key="7">
    <source>
        <dbReference type="PROSITE-ProRule" id="PRU00042"/>
    </source>
</evidence>
<dbReference type="Pfam" id="PF00096">
    <property type="entry name" value="zf-C2H2"/>
    <property type="match status" value="3"/>
</dbReference>
<dbReference type="FunFam" id="3.30.160.60:FF:000744">
    <property type="entry name" value="zinc finger E-box-binding homeobox 1"/>
    <property type="match status" value="1"/>
</dbReference>
<evidence type="ECO:0000256" key="2">
    <source>
        <dbReference type="ARBA" id="ARBA00022723"/>
    </source>
</evidence>
<dbReference type="Proteomes" id="UP000242188">
    <property type="component" value="Unassembled WGS sequence"/>
</dbReference>
<dbReference type="GO" id="GO:0005634">
    <property type="term" value="C:nucleus"/>
    <property type="evidence" value="ECO:0007669"/>
    <property type="project" value="UniProtKB-SubCell"/>
</dbReference>
<proteinExistence type="predicted"/>
<comment type="subcellular location">
    <subcellularLocation>
        <location evidence="1">Nucleus</location>
    </subcellularLocation>
</comment>
<protein>
    <submittedName>
        <fullName evidence="9">Zinc finger protein 236</fullName>
    </submittedName>
</protein>
<evidence type="ECO:0000313" key="10">
    <source>
        <dbReference type="Proteomes" id="UP000242188"/>
    </source>
</evidence>
<reference evidence="9 10" key="1">
    <citation type="journal article" date="2017" name="Nat. Ecol. Evol.">
        <title>Scallop genome provides insights into evolution of bilaterian karyotype and development.</title>
        <authorList>
            <person name="Wang S."/>
            <person name="Zhang J."/>
            <person name="Jiao W."/>
            <person name="Li J."/>
            <person name="Xun X."/>
            <person name="Sun Y."/>
            <person name="Guo X."/>
            <person name="Huan P."/>
            <person name="Dong B."/>
            <person name="Zhang L."/>
            <person name="Hu X."/>
            <person name="Sun X."/>
            <person name="Wang J."/>
            <person name="Zhao C."/>
            <person name="Wang Y."/>
            <person name="Wang D."/>
            <person name="Huang X."/>
            <person name="Wang R."/>
            <person name="Lv J."/>
            <person name="Li Y."/>
            <person name="Zhang Z."/>
            <person name="Liu B."/>
            <person name="Lu W."/>
            <person name="Hui Y."/>
            <person name="Liang J."/>
            <person name="Zhou Z."/>
            <person name="Hou R."/>
            <person name="Li X."/>
            <person name="Liu Y."/>
            <person name="Li H."/>
            <person name="Ning X."/>
            <person name="Lin Y."/>
            <person name="Zhao L."/>
            <person name="Xing Q."/>
            <person name="Dou J."/>
            <person name="Li Y."/>
            <person name="Mao J."/>
            <person name="Guo H."/>
            <person name="Dou H."/>
            <person name="Li T."/>
            <person name="Mu C."/>
            <person name="Jiang W."/>
            <person name="Fu Q."/>
            <person name="Fu X."/>
            <person name="Miao Y."/>
            <person name="Liu J."/>
            <person name="Yu Q."/>
            <person name="Li R."/>
            <person name="Liao H."/>
            <person name="Li X."/>
            <person name="Kong Y."/>
            <person name="Jiang Z."/>
            <person name="Chourrout D."/>
            <person name="Li R."/>
            <person name="Bao Z."/>
        </authorList>
    </citation>
    <scope>NUCLEOTIDE SEQUENCE [LARGE SCALE GENOMIC DNA]</scope>
    <source>
        <strain evidence="9 10">PY_sf001</strain>
    </source>
</reference>
<keyword evidence="5" id="KW-0862">Zinc</keyword>
<dbReference type="GO" id="GO:0008270">
    <property type="term" value="F:zinc ion binding"/>
    <property type="evidence" value="ECO:0007669"/>
    <property type="project" value="UniProtKB-KW"/>
</dbReference>
<evidence type="ECO:0000256" key="3">
    <source>
        <dbReference type="ARBA" id="ARBA00022737"/>
    </source>
</evidence>
<dbReference type="GO" id="GO:0000978">
    <property type="term" value="F:RNA polymerase II cis-regulatory region sequence-specific DNA binding"/>
    <property type="evidence" value="ECO:0007669"/>
    <property type="project" value="TreeGrafter"/>
</dbReference>
<keyword evidence="6" id="KW-0539">Nucleus</keyword>
<keyword evidence="3" id="KW-0677">Repeat</keyword>
<accession>A0A210Q3E4</accession>
<dbReference type="InterPro" id="IPR050527">
    <property type="entry name" value="Snail/Krueppel_Znf"/>
</dbReference>
<comment type="caution">
    <text evidence="9">The sequence shown here is derived from an EMBL/GenBank/DDBJ whole genome shotgun (WGS) entry which is preliminary data.</text>
</comment>
<sequence length="139" mass="15608">MEGGGTLESSVVDGLIEPPGGNICCNVCGLSFTNENDMSVHMTQMHLDIAGTCRSCEKSFKSLWGYRYHMKLHERSIGLTDSNCSCQVCGKFFQSLSYLERHLRSHSSERPFLCPECGRAYKHKFALKKHSCPGKEYMS</sequence>
<gene>
    <name evidence="9" type="ORF">KP79_PYT18772</name>
</gene>
<dbReference type="GO" id="GO:0000981">
    <property type="term" value="F:DNA-binding transcription factor activity, RNA polymerase II-specific"/>
    <property type="evidence" value="ECO:0007669"/>
    <property type="project" value="TreeGrafter"/>
</dbReference>
<keyword evidence="4 7" id="KW-0863">Zinc-finger</keyword>